<feature type="signal peptide" evidence="1">
    <location>
        <begin position="1"/>
        <end position="21"/>
    </location>
</feature>
<protein>
    <recommendedName>
        <fullName evidence="4">Lipoprotein</fullName>
    </recommendedName>
</protein>
<comment type="caution">
    <text evidence="2">The sequence shown here is derived from an EMBL/GenBank/DDBJ whole genome shotgun (WGS) entry which is preliminary data.</text>
</comment>
<evidence type="ECO:0000313" key="3">
    <source>
        <dbReference type="Proteomes" id="UP000017842"/>
    </source>
</evidence>
<dbReference type="Proteomes" id="UP000017842">
    <property type="component" value="Unassembled WGS sequence"/>
</dbReference>
<dbReference type="RefSeq" id="WP_023493728.1">
    <property type="nucleotide sequence ID" value="NZ_AYLO01000026.1"/>
</dbReference>
<feature type="chain" id="PRO_5004732145" description="Lipoprotein" evidence="1">
    <location>
        <begin position="22"/>
        <end position="85"/>
    </location>
</feature>
<name>V5E179_9GAMM</name>
<gene>
    <name evidence="2" type="ORF">MGMO_26c00280</name>
</gene>
<reference evidence="2 3" key="1">
    <citation type="journal article" date="2013" name="Genome Announc.">
        <title>Draft Genome Sequence of the Methanotrophic Gammaproteobacterium Methyloglobulus morosus DSM 22980 Strain KoM1.</title>
        <authorList>
            <person name="Poehlein A."/>
            <person name="Deutzmann J.S."/>
            <person name="Daniel R."/>
            <person name="Simeonova D.D."/>
        </authorList>
    </citation>
    <scope>NUCLEOTIDE SEQUENCE [LARGE SCALE GENOMIC DNA]</scope>
    <source>
        <strain evidence="2 3">KoM1</strain>
    </source>
</reference>
<keyword evidence="1" id="KW-0732">Signal</keyword>
<dbReference type="AlphaFoldDB" id="V5E179"/>
<keyword evidence="3" id="KW-1185">Reference proteome</keyword>
<dbReference type="PROSITE" id="PS51257">
    <property type="entry name" value="PROKAR_LIPOPROTEIN"/>
    <property type="match status" value="1"/>
</dbReference>
<evidence type="ECO:0008006" key="4">
    <source>
        <dbReference type="Google" id="ProtNLM"/>
    </source>
</evidence>
<proteinExistence type="predicted"/>
<evidence type="ECO:0000256" key="1">
    <source>
        <dbReference type="SAM" id="SignalP"/>
    </source>
</evidence>
<accession>V5E179</accession>
<organism evidence="2 3">
    <name type="scientific">Methyloglobulus morosus KoM1</name>
    <dbReference type="NCBI Taxonomy" id="1116472"/>
    <lineage>
        <taxon>Bacteria</taxon>
        <taxon>Pseudomonadati</taxon>
        <taxon>Pseudomonadota</taxon>
        <taxon>Gammaproteobacteria</taxon>
        <taxon>Methylococcales</taxon>
        <taxon>Methylococcaceae</taxon>
        <taxon>Methyloglobulus</taxon>
    </lineage>
</organism>
<sequence length="85" mass="9110">MNALYKTIVAVGLLGLLSGCAYDPALNDSYSSASDSYYGQGYRQGPGYGSQGYGYSNNGYSGYRQPTYGYGYSGDGQSRYCPDDD</sequence>
<evidence type="ECO:0000313" key="2">
    <source>
        <dbReference type="EMBL" id="ESS73316.1"/>
    </source>
</evidence>
<dbReference type="EMBL" id="AYLO01000026">
    <property type="protein sequence ID" value="ESS73316.1"/>
    <property type="molecule type" value="Genomic_DNA"/>
</dbReference>